<sequence>MAVSKKLKTSVRARPVAVTIAVTVVGYGLVIGTFLGVIDFYPDLSKGTVDVLTHLIAVINTGALAALLAGVYFISNRDVHKHAISMLIAFSLILLFLVVYVFRVGGGETKAIVAPDLVTTVYRVMLAIHILLSIVSVPVVVYAVVLGLTRTPAELAESLKSTVGRVAASAWILSLTLGIVTYFLLNHVYDSKPLESVLIVGLVSLRPLSPLTVFRSLLARLHQ</sequence>
<evidence type="ECO:0000256" key="1">
    <source>
        <dbReference type="SAM" id="Phobius"/>
    </source>
</evidence>
<dbReference type="Pfam" id="PF04238">
    <property type="entry name" value="DUF420"/>
    <property type="match status" value="1"/>
</dbReference>
<feature type="transmembrane region" description="Helical" evidence="1">
    <location>
        <begin position="16"/>
        <end position="41"/>
    </location>
</feature>
<keyword evidence="1" id="KW-1133">Transmembrane helix</keyword>
<reference evidence="2 3" key="1">
    <citation type="journal article" date="2014" name="Int. J. Syst. Evol. Microbiol.">
        <title>Complete genome sequence of Corynebacterium casei LMG S-19264T (=DSM 44701T), isolated from a smear-ripened cheese.</title>
        <authorList>
            <consortium name="US DOE Joint Genome Institute (JGI-PGF)"/>
            <person name="Walter F."/>
            <person name="Albersmeier A."/>
            <person name="Kalinowski J."/>
            <person name="Ruckert C."/>
        </authorList>
    </citation>
    <scope>NUCLEOTIDE SEQUENCE [LARGE SCALE GENOMIC DNA]</scope>
    <source>
        <strain evidence="2 3">CGMCC 4.7215</strain>
    </source>
</reference>
<dbReference type="Proteomes" id="UP001596414">
    <property type="component" value="Unassembled WGS sequence"/>
</dbReference>
<dbReference type="RefSeq" id="WP_267639111.1">
    <property type="nucleotide sequence ID" value="NZ_JAODIY010000048.1"/>
</dbReference>
<dbReference type="InterPro" id="IPR007352">
    <property type="entry name" value="DUF420"/>
</dbReference>
<feature type="transmembrane region" description="Helical" evidence="1">
    <location>
        <begin position="122"/>
        <end position="145"/>
    </location>
</feature>
<dbReference type="AlphaFoldDB" id="A0ABD5XEH7"/>
<name>A0ABD5XEH7_9EURY</name>
<feature type="transmembrane region" description="Helical" evidence="1">
    <location>
        <begin position="53"/>
        <end position="74"/>
    </location>
</feature>
<keyword evidence="1" id="KW-0812">Transmembrane</keyword>
<proteinExistence type="predicted"/>
<accession>A0ABD5XEH7</accession>
<feature type="transmembrane region" description="Helical" evidence="1">
    <location>
        <begin position="83"/>
        <end position="102"/>
    </location>
</feature>
<evidence type="ECO:0000313" key="2">
    <source>
        <dbReference type="EMBL" id="MFC7127473.1"/>
    </source>
</evidence>
<comment type="caution">
    <text evidence="2">The sequence shown here is derived from an EMBL/GenBank/DDBJ whole genome shotgun (WGS) entry which is preliminary data.</text>
</comment>
<feature type="transmembrane region" description="Helical" evidence="1">
    <location>
        <begin position="166"/>
        <end position="185"/>
    </location>
</feature>
<dbReference type="PANTHER" id="PTHR37692:SF1">
    <property type="entry name" value="DUF420 DOMAIN-CONTAINING PROTEIN"/>
    <property type="match status" value="1"/>
</dbReference>
<dbReference type="PANTHER" id="PTHR37692">
    <property type="entry name" value="HYPOTHETICAL MEMBRANE SPANNING PROTEIN"/>
    <property type="match status" value="1"/>
</dbReference>
<organism evidence="2 3">
    <name type="scientific">Halovenus rubra</name>
    <dbReference type="NCBI Taxonomy" id="869890"/>
    <lineage>
        <taxon>Archaea</taxon>
        <taxon>Methanobacteriati</taxon>
        <taxon>Methanobacteriota</taxon>
        <taxon>Stenosarchaea group</taxon>
        <taxon>Halobacteria</taxon>
        <taxon>Halobacteriales</taxon>
        <taxon>Haloarculaceae</taxon>
        <taxon>Halovenus</taxon>
    </lineage>
</organism>
<gene>
    <name evidence="2" type="ORF">ACFQJ7_15865</name>
</gene>
<dbReference type="EMBL" id="JBHSZQ010000050">
    <property type="protein sequence ID" value="MFC7127473.1"/>
    <property type="molecule type" value="Genomic_DNA"/>
</dbReference>
<protein>
    <submittedName>
        <fullName evidence="2">DUF420 domain-containing protein</fullName>
    </submittedName>
</protein>
<evidence type="ECO:0000313" key="3">
    <source>
        <dbReference type="Proteomes" id="UP001596414"/>
    </source>
</evidence>
<keyword evidence="1" id="KW-0472">Membrane</keyword>